<feature type="region of interest" description="Disordered" evidence="1">
    <location>
        <begin position="1"/>
        <end position="26"/>
    </location>
</feature>
<keyword evidence="2" id="KW-1133">Transmembrane helix</keyword>
<keyword evidence="4" id="KW-1185">Reference proteome</keyword>
<comment type="caution">
    <text evidence="3">The sequence shown here is derived from an EMBL/GenBank/DDBJ whole genome shotgun (WGS) entry which is preliminary data.</text>
</comment>
<evidence type="ECO:0000313" key="4">
    <source>
        <dbReference type="Proteomes" id="UP001526446"/>
    </source>
</evidence>
<feature type="transmembrane region" description="Helical" evidence="2">
    <location>
        <begin position="63"/>
        <end position="87"/>
    </location>
</feature>
<reference evidence="3 4" key="1">
    <citation type="submission" date="2022-11" db="EMBL/GenBank/DDBJ databases">
        <title>Genome sequencing of Acetobacter type strain.</title>
        <authorList>
            <person name="Heo J."/>
            <person name="Lee D."/>
            <person name="Han B.-H."/>
            <person name="Hong S.-B."/>
            <person name="Kwon S.-W."/>
        </authorList>
    </citation>
    <scope>NUCLEOTIDE SEQUENCE [LARGE SCALE GENOMIC DNA]</scope>
    <source>
        <strain evidence="3 4">KACC 21251</strain>
    </source>
</reference>
<gene>
    <name evidence="3" type="ORF">OQ252_03830</name>
</gene>
<dbReference type="EMBL" id="JAPIUX010000002">
    <property type="protein sequence ID" value="MCX2560537.1"/>
    <property type="molecule type" value="Genomic_DNA"/>
</dbReference>
<name>A0ABT3Q5H7_9PROT</name>
<proteinExistence type="predicted"/>
<evidence type="ECO:0000313" key="3">
    <source>
        <dbReference type="EMBL" id="MCX2560537.1"/>
    </source>
</evidence>
<keyword evidence="2" id="KW-0812">Transmembrane</keyword>
<evidence type="ECO:0000256" key="2">
    <source>
        <dbReference type="SAM" id="Phobius"/>
    </source>
</evidence>
<dbReference type="RefSeq" id="WP_166119752.1">
    <property type="nucleotide sequence ID" value="NZ_JAPIUX010000002.1"/>
</dbReference>
<evidence type="ECO:0000256" key="1">
    <source>
        <dbReference type="SAM" id="MobiDB-lite"/>
    </source>
</evidence>
<accession>A0ABT3Q5H7</accession>
<sequence length="89" mass="9213">MLETDSSQDASVTAQTGPSEPVLSATEQAVVRQETDATMAAPVVSAPVPVDSSAADAVTIKEVFQMVGAMVFVFGFAALGFNAMYYAGY</sequence>
<feature type="compositionally biased region" description="Polar residues" evidence="1">
    <location>
        <begin position="1"/>
        <end position="18"/>
    </location>
</feature>
<dbReference type="Proteomes" id="UP001526446">
    <property type="component" value="Unassembled WGS sequence"/>
</dbReference>
<organism evidence="3 4">
    <name type="scientific">Acetobacter farinalis</name>
    <dbReference type="NCBI Taxonomy" id="1260984"/>
    <lineage>
        <taxon>Bacteria</taxon>
        <taxon>Pseudomonadati</taxon>
        <taxon>Pseudomonadota</taxon>
        <taxon>Alphaproteobacteria</taxon>
        <taxon>Acetobacterales</taxon>
        <taxon>Acetobacteraceae</taxon>
        <taxon>Acetobacter</taxon>
    </lineage>
</organism>
<keyword evidence="2" id="KW-0472">Membrane</keyword>
<protein>
    <submittedName>
        <fullName evidence="3">Uncharacterized protein</fullName>
    </submittedName>
</protein>